<reference evidence="2" key="1">
    <citation type="journal article" date="2020" name="Stud. Mycol.">
        <title>101 Dothideomycetes genomes: a test case for predicting lifestyles and emergence of pathogens.</title>
        <authorList>
            <person name="Haridas S."/>
            <person name="Albert R."/>
            <person name="Binder M."/>
            <person name="Bloem J."/>
            <person name="Labutti K."/>
            <person name="Salamov A."/>
            <person name="Andreopoulos B."/>
            <person name="Baker S."/>
            <person name="Barry K."/>
            <person name="Bills G."/>
            <person name="Bluhm B."/>
            <person name="Cannon C."/>
            <person name="Castanera R."/>
            <person name="Culley D."/>
            <person name="Daum C."/>
            <person name="Ezra D."/>
            <person name="Gonzalez J."/>
            <person name="Henrissat B."/>
            <person name="Kuo A."/>
            <person name="Liang C."/>
            <person name="Lipzen A."/>
            <person name="Lutzoni F."/>
            <person name="Magnuson J."/>
            <person name="Mondo S."/>
            <person name="Nolan M."/>
            <person name="Ohm R."/>
            <person name="Pangilinan J."/>
            <person name="Park H.-J."/>
            <person name="Ramirez L."/>
            <person name="Alfaro M."/>
            <person name="Sun H."/>
            <person name="Tritt A."/>
            <person name="Yoshinaga Y."/>
            <person name="Zwiers L.-H."/>
            <person name="Turgeon B."/>
            <person name="Goodwin S."/>
            <person name="Spatafora J."/>
            <person name="Crous P."/>
            <person name="Grigoriev I."/>
        </authorList>
    </citation>
    <scope>NUCLEOTIDE SEQUENCE</scope>
    <source>
        <strain evidence="2">CBS 116005</strain>
    </source>
</reference>
<sequence length="179" mass="19598">MNSPNQPLQRYRSDVLRSFYFDTTSAIGKKPSRSQGPISAPSESTYRDLESTTAHINPVSSDPQNKKPGRLKLSDYGTFPWNFRPTTTRPPKSTHATDMSSKPKTHDQVPLLGDDEEGQNDTNSGTHSLHADDSLLEHDAFCKLIGMNPNAGTGSGSADLEAGAGLYHDVHRSYINALR</sequence>
<feature type="compositionally biased region" description="Polar residues" evidence="1">
    <location>
        <begin position="51"/>
        <end position="63"/>
    </location>
</feature>
<evidence type="ECO:0000313" key="2">
    <source>
        <dbReference type="EMBL" id="KAF2770282.1"/>
    </source>
</evidence>
<feature type="region of interest" description="Disordered" evidence="1">
    <location>
        <begin position="25"/>
        <end position="130"/>
    </location>
</feature>
<dbReference type="AlphaFoldDB" id="A0A6G1LCH3"/>
<organism evidence="2 3">
    <name type="scientific">Teratosphaeria nubilosa</name>
    <dbReference type="NCBI Taxonomy" id="161662"/>
    <lineage>
        <taxon>Eukaryota</taxon>
        <taxon>Fungi</taxon>
        <taxon>Dikarya</taxon>
        <taxon>Ascomycota</taxon>
        <taxon>Pezizomycotina</taxon>
        <taxon>Dothideomycetes</taxon>
        <taxon>Dothideomycetidae</taxon>
        <taxon>Mycosphaerellales</taxon>
        <taxon>Teratosphaeriaceae</taxon>
        <taxon>Teratosphaeria</taxon>
    </lineage>
</organism>
<feature type="compositionally biased region" description="Polar residues" evidence="1">
    <location>
        <begin position="33"/>
        <end position="44"/>
    </location>
</feature>
<proteinExistence type="predicted"/>
<evidence type="ECO:0000256" key="1">
    <source>
        <dbReference type="SAM" id="MobiDB-lite"/>
    </source>
</evidence>
<protein>
    <submittedName>
        <fullName evidence="2">Uncharacterized protein</fullName>
    </submittedName>
</protein>
<dbReference type="EMBL" id="ML995827">
    <property type="protein sequence ID" value="KAF2770282.1"/>
    <property type="molecule type" value="Genomic_DNA"/>
</dbReference>
<accession>A0A6G1LCH3</accession>
<gene>
    <name evidence="2" type="ORF">EJ03DRAFT_78338</name>
</gene>
<keyword evidence="3" id="KW-1185">Reference proteome</keyword>
<dbReference type="Proteomes" id="UP000799436">
    <property type="component" value="Unassembled WGS sequence"/>
</dbReference>
<evidence type="ECO:0000313" key="3">
    <source>
        <dbReference type="Proteomes" id="UP000799436"/>
    </source>
</evidence>
<name>A0A6G1LCH3_9PEZI</name>
<feature type="compositionally biased region" description="Polar residues" evidence="1">
    <location>
        <begin position="84"/>
        <end position="102"/>
    </location>
</feature>